<dbReference type="PANTHER" id="PTHR42699">
    <property type="match status" value="1"/>
</dbReference>
<dbReference type="Gene3D" id="3.40.640.10">
    <property type="entry name" value="Type I PLP-dependent aspartate aminotransferase-like (Major domain)"/>
    <property type="match status" value="1"/>
</dbReference>
<dbReference type="Proteomes" id="UP001153069">
    <property type="component" value="Unassembled WGS sequence"/>
</dbReference>
<sequence length="659" mass="72847">MSAIQNDSTPEDASLQDTSDNDEEILLEPRTSEPLGLPIPRDEHACSVSLPSWSSVVGYEEGDASITAALRCGYPRFMYHPVILQLASHVVKEHSPNETEDCLLLPSHAAAVRCQAFLQEALEGQCDKDNALLCTTMDPSDATTGDATTWSDDNPQAVSRIRIVAVGGNANIHAVLFPAETPAAMQAKAYWQHTGEIVSSRRAEAALTNLNIPVERTVTCGPKAPYIWHPADSTSNDNDDTSLPFTLLRQRIAEWTNLQSEESVFLTPSGMASIYTCLRSARRYQMLHSNENSRSDGGRSIVYGFPYLDTLKLASRKEFCPAGVDFFGFGNDNDLQLLEQVLEQNNNNNHQYCALFTEVPSNPLLQCPDLYALRQLADQYGFALIVDDTIGNFLNLDMIHTGIADAVCTSLTKIVSGRGDAMAGSIVTNPNTAKGRWMQQDLQQDGGSSLFVADANAILANSQDFRDRNLIINESSETLADWFRDHPDVETVYYPKYAPLYPSLIAESPNPRYSGYGGLMSILLESHMCQRTFYDELNVAKGPSLGTNFTLVCPYTLLAHYHELDFAMNYNVPPNLLRISVGLEDPSELKNKFEDAFARSRLYPKLSSPSSKTSGQQVRSYSTMTDLGQVGGATMNRYGLRNSYSTIMTMKSLLRRVPR</sequence>
<evidence type="ECO:0000313" key="5">
    <source>
        <dbReference type="Proteomes" id="UP001153069"/>
    </source>
</evidence>
<organism evidence="4 5">
    <name type="scientific">Seminavis robusta</name>
    <dbReference type="NCBI Taxonomy" id="568900"/>
    <lineage>
        <taxon>Eukaryota</taxon>
        <taxon>Sar</taxon>
        <taxon>Stramenopiles</taxon>
        <taxon>Ochrophyta</taxon>
        <taxon>Bacillariophyta</taxon>
        <taxon>Bacillariophyceae</taxon>
        <taxon>Bacillariophycidae</taxon>
        <taxon>Naviculales</taxon>
        <taxon>Naviculaceae</taxon>
        <taxon>Seminavis</taxon>
    </lineage>
</organism>
<evidence type="ECO:0000256" key="1">
    <source>
        <dbReference type="ARBA" id="ARBA00001933"/>
    </source>
</evidence>
<dbReference type="OrthoDB" id="10047078at2759"/>
<dbReference type="EMBL" id="CAICTM010000387">
    <property type="protein sequence ID" value="CAB9509390.1"/>
    <property type="molecule type" value="Genomic_DNA"/>
</dbReference>
<dbReference type="InterPro" id="IPR015421">
    <property type="entry name" value="PyrdxlP-dep_Trfase_major"/>
</dbReference>
<evidence type="ECO:0000256" key="2">
    <source>
        <dbReference type="ARBA" id="ARBA00022898"/>
    </source>
</evidence>
<keyword evidence="2" id="KW-0663">Pyridoxal phosphate</keyword>
<dbReference type="GO" id="GO:0003962">
    <property type="term" value="F:cystathionine gamma-synthase activity"/>
    <property type="evidence" value="ECO:0007669"/>
    <property type="project" value="TreeGrafter"/>
</dbReference>
<comment type="cofactor">
    <cofactor evidence="1">
        <name>pyridoxal 5'-phosphate</name>
        <dbReference type="ChEBI" id="CHEBI:597326"/>
    </cofactor>
</comment>
<evidence type="ECO:0000313" key="4">
    <source>
        <dbReference type="EMBL" id="CAB9509390.1"/>
    </source>
</evidence>
<comment type="caution">
    <text evidence="4">The sequence shown here is derived from an EMBL/GenBank/DDBJ whole genome shotgun (WGS) entry which is preliminary data.</text>
</comment>
<dbReference type="InterPro" id="IPR051750">
    <property type="entry name" value="Trans-sulfuration_enzymes"/>
</dbReference>
<dbReference type="Gene3D" id="3.90.1150.10">
    <property type="entry name" value="Aspartate Aminotransferase, domain 1"/>
    <property type="match status" value="1"/>
</dbReference>
<name>A0A9N8DZC7_9STRA</name>
<dbReference type="Pfam" id="PF01053">
    <property type="entry name" value="Cys_Met_Meta_PP"/>
    <property type="match status" value="1"/>
</dbReference>
<keyword evidence="5" id="KW-1185">Reference proteome</keyword>
<feature type="region of interest" description="Disordered" evidence="3">
    <location>
        <begin position="1"/>
        <end position="24"/>
    </location>
</feature>
<accession>A0A9N8DZC7</accession>
<dbReference type="PANTHER" id="PTHR42699:SF1">
    <property type="entry name" value="CYSTATHIONINE GAMMA-SYNTHASE-RELATED"/>
    <property type="match status" value="1"/>
</dbReference>
<evidence type="ECO:0000256" key="3">
    <source>
        <dbReference type="SAM" id="MobiDB-lite"/>
    </source>
</evidence>
<dbReference type="SUPFAM" id="SSF53383">
    <property type="entry name" value="PLP-dependent transferases"/>
    <property type="match status" value="1"/>
</dbReference>
<dbReference type="InterPro" id="IPR015422">
    <property type="entry name" value="PyrdxlP-dep_Trfase_small"/>
</dbReference>
<dbReference type="InterPro" id="IPR000277">
    <property type="entry name" value="Cys/Met-Metab_PyrdxlP-dep_enz"/>
</dbReference>
<dbReference type="GO" id="GO:0030170">
    <property type="term" value="F:pyridoxal phosphate binding"/>
    <property type="evidence" value="ECO:0007669"/>
    <property type="project" value="InterPro"/>
</dbReference>
<dbReference type="InterPro" id="IPR015424">
    <property type="entry name" value="PyrdxlP-dep_Trfase"/>
</dbReference>
<protein>
    <submittedName>
        <fullName evidence="4">Cystathionine gamma-synthase YML082W</fullName>
    </submittedName>
</protein>
<gene>
    <name evidence="4" type="ORF">SEMRO_388_G132280.1</name>
</gene>
<reference evidence="4" key="1">
    <citation type="submission" date="2020-06" db="EMBL/GenBank/DDBJ databases">
        <authorList>
            <consortium name="Plant Systems Biology data submission"/>
        </authorList>
    </citation>
    <scope>NUCLEOTIDE SEQUENCE</scope>
    <source>
        <strain evidence="4">D6</strain>
    </source>
</reference>
<dbReference type="AlphaFoldDB" id="A0A9N8DZC7"/>
<proteinExistence type="predicted"/>
<dbReference type="GO" id="GO:0019346">
    <property type="term" value="P:transsulfuration"/>
    <property type="evidence" value="ECO:0007669"/>
    <property type="project" value="InterPro"/>
</dbReference>